<dbReference type="Proteomes" id="UP001190700">
    <property type="component" value="Unassembled WGS sequence"/>
</dbReference>
<comment type="caution">
    <text evidence="2">The sequence shown here is derived from an EMBL/GenBank/DDBJ whole genome shotgun (WGS) entry which is preliminary data.</text>
</comment>
<dbReference type="AlphaFoldDB" id="A0AAE0LGB2"/>
<name>A0AAE0LGB2_9CHLO</name>
<evidence type="ECO:0000313" key="3">
    <source>
        <dbReference type="Proteomes" id="UP001190700"/>
    </source>
</evidence>
<sequence>MKLAFIKKKVYVIRWDGRVCDQRSGLAKEMKELGTQKVKAGMATHTKASAKTSTSRDRQGAKGNGTLASKDEDGRGSVKSGAVCGLKGTGAGRGSQLRPDLTFLSETDGRALLRSLQAWVVEGQDGEDTVRTWLPARHVPGVHAHELALHPVGKAEDTMLRGPQVCVSGGVILAVLHKEKGSRHMQLKRRHILPAPEVEGLVQLLQHQEQAHGAL</sequence>
<reference evidence="2 3" key="1">
    <citation type="journal article" date="2015" name="Genome Biol. Evol.">
        <title>Comparative Genomics of a Bacterivorous Green Alga Reveals Evolutionary Causalities and Consequences of Phago-Mixotrophic Mode of Nutrition.</title>
        <authorList>
            <person name="Burns J.A."/>
            <person name="Paasch A."/>
            <person name="Narechania A."/>
            <person name="Kim E."/>
        </authorList>
    </citation>
    <scope>NUCLEOTIDE SEQUENCE [LARGE SCALE GENOMIC DNA]</scope>
    <source>
        <strain evidence="2 3">PLY_AMNH</strain>
    </source>
</reference>
<protein>
    <submittedName>
        <fullName evidence="2">Uncharacterized protein</fullName>
    </submittedName>
</protein>
<evidence type="ECO:0000256" key="1">
    <source>
        <dbReference type="SAM" id="MobiDB-lite"/>
    </source>
</evidence>
<evidence type="ECO:0000313" key="2">
    <source>
        <dbReference type="EMBL" id="KAK3284132.1"/>
    </source>
</evidence>
<organism evidence="2 3">
    <name type="scientific">Cymbomonas tetramitiformis</name>
    <dbReference type="NCBI Taxonomy" id="36881"/>
    <lineage>
        <taxon>Eukaryota</taxon>
        <taxon>Viridiplantae</taxon>
        <taxon>Chlorophyta</taxon>
        <taxon>Pyramimonadophyceae</taxon>
        <taxon>Pyramimonadales</taxon>
        <taxon>Pyramimonadaceae</taxon>
        <taxon>Cymbomonas</taxon>
    </lineage>
</organism>
<gene>
    <name evidence="2" type="ORF">CYMTET_8200</name>
</gene>
<accession>A0AAE0LGB2</accession>
<dbReference type="EMBL" id="LGRX02002488">
    <property type="protein sequence ID" value="KAK3284132.1"/>
    <property type="molecule type" value="Genomic_DNA"/>
</dbReference>
<keyword evidence="3" id="KW-1185">Reference proteome</keyword>
<feature type="region of interest" description="Disordered" evidence="1">
    <location>
        <begin position="37"/>
        <end position="85"/>
    </location>
</feature>
<proteinExistence type="predicted"/>
<feature type="compositionally biased region" description="Low complexity" evidence="1">
    <location>
        <begin position="43"/>
        <end position="53"/>
    </location>
</feature>